<gene>
    <name evidence="1" type="ORF">UFOVP805_19</name>
</gene>
<evidence type="ECO:0000313" key="1">
    <source>
        <dbReference type="EMBL" id="CAB4163108.1"/>
    </source>
</evidence>
<name>A0A6J5P171_9CAUD</name>
<protein>
    <submittedName>
        <fullName evidence="1">Uncharacterized protein</fullName>
    </submittedName>
</protein>
<sequence length="145" mass="15862">MNSSGRIRATTEVNFKSSMRALVFGEDDRVINPGDLLIEMSSTEPGDRLGKNIRKFEIYVNGNQMAGLLDQVNRAADLFALNEDWLKLPVSTPAKPLTAEVLIAQDQNRLATHLKHLKGYVPTLSLLPASIPVSQDAVNVIHALG</sequence>
<accession>A0A6J5P171</accession>
<reference evidence="1" key="1">
    <citation type="submission" date="2020-04" db="EMBL/GenBank/DDBJ databases">
        <authorList>
            <person name="Chiriac C."/>
            <person name="Salcher M."/>
            <person name="Ghai R."/>
            <person name="Kavagutti S V."/>
        </authorList>
    </citation>
    <scope>NUCLEOTIDE SEQUENCE</scope>
</reference>
<proteinExistence type="predicted"/>
<organism evidence="1">
    <name type="scientific">uncultured Caudovirales phage</name>
    <dbReference type="NCBI Taxonomy" id="2100421"/>
    <lineage>
        <taxon>Viruses</taxon>
        <taxon>Duplodnaviria</taxon>
        <taxon>Heunggongvirae</taxon>
        <taxon>Uroviricota</taxon>
        <taxon>Caudoviricetes</taxon>
        <taxon>Peduoviridae</taxon>
        <taxon>Maltschvirus</taxon>
        <taxon>Maltschvirus maltsch</taxon>
    </lineage>
</organism>
<dbReference type="EMBL" id="LR796742">
    <property type="protein sequence ID" value="CAB4163108.1"/>
    <property type="molecule type" value="Genomic_DNA"/>
</dbReference>